<dbReference type="EMBL" id="QKZI01000011">
    <property type="protein sequence ID" value="PZX02436.1"/>
    <property type="molecule type" value="Genomic_DNA"/>
</dbReference>
<gene>
    <name evidence="1" type="ORF">C7437_11128</name>
</gene>
<name>A0A2W7N2J6_9BACI</name>
<keyword evidence="2" id="KW-1185">Reference proteome</keyword>
<dbReference type="RefSeq" id="WP_111440880.1">
    <property type="nucleotide sequence ID" value="NZ_QKZI01000011.1"/>
</dbReference>
<proteinExistence type="predicted"/>
<evidence type="ECO:0000313" key="2">
    <source>
        <dbReference type="Proteomes" id="UP000248646"/>
    </source>
</evidence>
<protein>
    <submittedName>
        <fullName evidence="1">Uncharacterized protein</fullName>
    </submittedName>
</protein>
<dbReference type="OrthoDB" id="1335245at2"/>
<evidence type="ECO:0000313" key="1">
    <source>
        <dbReference type="EMBL" id="PZX02436.1"/>
    </source>
</evidence>
<dbReference type="AlphaFoldDB" id="A0A2W7N2J6"/>
<comment type="caution">
    <text evidence="1">The sequence shown here is derived from an EMBL/GenBank/DDBJ whole genome shotgun (WGS) entry which is preliminary data.</text>
</comment>
<sequence length="266" mass="30503">MEKINHFSIYYINFEKVFEIAMLLDNKEVTSLEEDTGKSNRVKIGAKIQATLKLIYSAFADGEYEYNKSSNTKKIIEVKYTNAIFLKSIMDEVANHQTDLSNSSEGQLVIQDVKLTIGNEEEMRQMKLVKQGLLDKFIHEDISIGELLKTISEDYSYLLTSSENNRNVLIKIPSKLENEFENNYTIDDILNGTTTVVGVYRGVRNLDNFKSTFRYLTMANQEENIAEVEEDIIIESSPSSESEASQMEENEYHYLDVLAVIQKINL</sequence>
<accession>A0A2W7N2J6</accession>
<dbReference type="Proteomes" id="UP000248646">
    <property type="component" value="Unassembled WGS sequence"/>
</dbReference>
<reference evidence="1 2" key="1">
    <citation type="submission" date="2018-06" db="EMBL/GenBank/DDBJ databases">
        <title>Genomic Encyclopedia of Type Strains, Phase IV (KMG-IV): sequencing the most valuable type-strain genomes for metagenomic binning, comparative biology and taxonomic classification.</title>
        <authorList>
            <person name="Goeker M."/>
        </authorList>
    </citation>
    <scope>NUCLEOTIDE SEQUENCE [LARGE SCALE GENOMIC DNA]</scope>
    <source>
        <strain evidence="1 2">DSM 5</strain>
    </source>
</reference>
<organism evidence="1 2">
    <name type="scientific">Psychrobacillus insolitus</name>
    <dbReference type="NCBI Taxonomy" id="1461"/>
    <lineage>
        <taxon>Bacteria</taxon>
        <taxon>Bacillati</taxon>
        <taxon>Bacillota</taxon>
        <taxon>Bacilli</taxon>
        <taxon>Bacillales</taxon>
        <taxon>Bacillaceae</taxon>
        <taxon>Psychrobacillus</taxon>
    </lineage>
</organism>